<comment type="subcellular location">
    <subcellularLocation>
        <location evidence="1 5">Cytoplasm</location>
    </subcellularLocation>
</comment>
<evidence type="ECO:0000256" key="3">
    <source>
        <dbReference type="ARBA" id="ARBA00018111"/>
    </source>
</evidence>
<feature type="domain" description="RecX first three-helical" evidence="8">
    <location>
        <begin position="14"/>
        <end position="51"/>
    </location>
</feature>
<evidence type="ECO:0000256" key="2">
    <source>
        <dbReference type="ARBA" id="ARBA00009695"/>
    </source>
</evidence>
<evidence type="ECO:0000313" key="9">
    <source>
        <dbReference type="EMBL" id="AKO52117.1"/>
    </source>
</evidence>
<dbReference type="STRING" id="330734.ABA45_06505"/>
<proteinExistence type="inferred from homology"/>
<dbReference type="Pfam" id="PF21982">
    <property type="entry name" value="RecX_HTH1"/>
    <property type="match status" value="1"/>
</dbReference>
<feature type="domain" description="RecX second three-helical" evidence="6">
    <location>
        <begin position="60"/>
        <end position="94"/>
    </location>
</feature>
<evidence type="ECO:0000259" key="6">
    <source>
        <dbReference type="Pfam" id="PF02631"/>
    </source>
</evidence>
<keyword evidence="4 5" id="KW-0963">Cytoplasm</keyword>
<dbReference type="InterPro" id="IPR053924">
    <property type="entry name" value="RecX_HTH_2nd"/>
</dbReference>
<dbReference type="KEGG" id="mpq:ABA45_06505"/>
<evidence type="ECO:0000256" key="1">
    <source>
        <dbReference type="ARBA" id="ARBA00004496"/>
    </source>
</evidence>
<dbReference type="InterPro" id="IPR053926">
    <property type="entry name" value="RecX_HTH_1st"/>
</dbReference>
<dbReference type="InterPro" id="IPR053925">
    <property type="entry name" value="RecX_HTH_3rd"/>
</dbReference>
<evidence type="ECO:0000259" key="8">
    <source>
        <dbReference type="Pfam" id="PF21982"/>
    </source>
</evidence>
<dbReference type="Pfam" id="PF02631">
    <property type="entry name" value="RecX_HTH2"/>
    <property type="match status" value="1"/>
</dbReference>
<sequence>MAKSENDQDDDYKARSVALRLLARREHSRLELTRKLLQRQLSKAVIETVLDDYQEQDWLSDERFAEAYARQRIEAGYGLLRITGELMQRGVSENADTLQTMSSEDWCDQVVRLRRKRFGLLDLRGQLEERLRQMRFLQRRGFTHEQINAALDAVEPA</sequence>
<protein>
    <recommendedName>
        <fullName evidence="3 5">Regulatory protein RecX</fullName>
    </recommendedName>
</protein>
<dbReference type="InterPro" id="IPR003783">
    <property type="entry name" value="Regulatory_RecX"/>
</dbReference>
<organism evidence="9 10">
    <name type="scientific">Marinobacter psychrophilus</name>
    <dbReference type="NCBI Taxonomy" id="330734"/>
    <lineage>
        <taxon>Bacteria</taxon>
        <taxon>Pseudomonadati</taxon>
        <taxon>Pseudomonadota</taxon>
        <taxon>Gammaproteobacteria</taxon>
        <taxon>Pseudomonadales</taxon>
        <taxon>Marinobacteraceae</taxon>
        <taxon>Marinobacter</taxon>
    </lineage>
</organism>
<dbReference type="RefSeq" id="WP_048384813.1">
    <property type="nucleotide sequence ID" value="NZ_CP011494.1"/>
</dbReference>
<keyword evidence="10" id="KW-1185">Reference proteome</keyword>
<evidence type="ECO:0000313" key="10">
    <source>
        <dbReference type="Proteomes" id="UP000036406"/>
    </source>
</evidence>
<dbReference type="Gene3D" id="1.10.10.10">
    <property type="entry name" value="Winged helix-like DNA-binding domain superfamily/Winged helix DNA-binding domain"/>
    <property type="match status" value="3"/>
</dbReference>
<dbReference type="PANTHER" id="PTHR33602">
    <property type="entry name" value="REGULATORY PROTEIN RECX FAMILY PROTEIN"/>
    <property type="match status" value="1"/>
</dbReference>
<dbReference type="Proteomes" id="UP000036406">
    <property type="component" value="Chromosome"/>
</dbReference>
<evidence type="ECO:0000256" key="4">
    <source>
        <dbReference type="ARBA" id="ARBA00022490"/>
    </source>
</evidence>
<dbReference type="EMBL" id="CP011494">
    <property type="protein sequence ID" value="AKO52117.1"/>
    <property type="molecule type" value="Genomic_DNA"/>
</dbReference>
<dbReference type="AlphaFoldDB" id="A0A0H4IAP4"/>
<dbReference type="GO" id="GO:0006282">
    <property type="term" value="P:regulation of DNA repair"/>
    <property type="evidence" value="ECO:0007669"/>
    <property type="project" value="UniProtKB-UniRule"/>
</dbReference>
<dbReference type="InterPro" id="IPR036388">
    <property type="entry name" value="WH-like_DNA-bd_sf"/>
</dbReference>
<dbReference type="Pfam" id="PF21981">
    <property type="entry name" value="RecX_HTH3"/>
    <property type="match status" value="1"/>
</dbReference>
<comment type="function">
    <text evidence="5">Modulates RecA activity.</text>
</comment>
<dbReference type="HAMAP" id="MF_01114">
    <property type="entry name" value="RecX"/>
    <property type="match status" value="1"/>
</dbReference>
<reference evidence="9 10" key="1">
    <citation type="submission" date="2015-05" db="EMBL/GenBank/DDBJ databases">
        <title>Complete genome of Marinobacter psychrophilus strain 20041T isolated from sea-ice of the Canadian Basin.</title>
        <authorList>
            <person name="Song L."/>
            <person name="Ren L."/>
            <person name="Yu Y."/>
            <person name="Wang X."/>
        </authorList>
    </citation>
    <scope>NUCLEOTIDE SEQUENCE [LARGE SCALE GENOMIC DNA]</scope>
    <source>
        <strain evidence="9 10">20041</strain>
    </source>
</reference>
<comment type="similarity">
    <text evidence="2 5">Belongs to the RecX family.</text>
</comment>
<dbReference type="PATRIC" id="fig|330734.3.peg.1375"/>
<dbReference type="PANTHER" id="PTHR33602:SF1">
    <property type="entry name" value="REGULATORY PROTEIN RECX FAMILY PROTEIN"/>
    <property type="match status" value="1"/>
</dbReference>
<evidence type="ECO:0000259" key="7">
    <source>
        <dbReference type="Pfam" id="PF21981"/>
    </source>
</evidence>
<accession>A0A0H4IAP4</accession>
<gene>
    <name evidence="5" type="primary">recX</name>
    <name evidence="9" type="ORF">ABA45_06505</name>
</gene>
<dbReference type="GO" id="GO:0005737">
    <property type="term" value="C:cytoplasm"/>
    <property type="evidence" value="ECO:0007669"/>
    <property type="project" value="UniProtKB-SubCell"/>
</dbReference>
<feature type="domain" description="RecX third three-helical" evidence="7">
    <location>
        <begin position="104"/>
        <end position="151"/>
    </location>
</feature>
<evidence type="ECO:0000256" key="5">
    <source>
        <dbReference type="HAMAP-Rule" id="MF_01114"/>
    </source>
</evidence>
<name>A0A0H4IAP4_9GAMM</name>